<feature type="compositionally biased region" description="Acidic residues" evidence="1">
    <location>
        <begin position="1"/>
        <end position="10"/>
    </location>
</feature>
<evidence type="ECO:0000256" key="1">
    <source>
        <dbReference type="SAM" id="MobiDB-lite"/>
    </source>
</evidence>
<dbReference type="Gene3D" id="3.30.110.150">
    <property type="entry name" value="SepF-like protein"/>
    <property type="match status" value="1"/>
</dbReference>
<dbReference type="EMBL" id="LHXL01000041">
    <property type="protein sequence ID" value="KXA89355.1"/>
    <property type="molecule type" value="Genomic_DNA"/>
</dbReference>
<dbReference type="InterPro" id="IPR038594">
    <property type="entry name" value="SepF-like_sf"/>
</dbReference>
<evidence type="ECO:0000313" key="3">
    <source>
        <dbReference type="Proteomes" id="UP000070589"/>
    </source>
</evidence>
<organism evidence="2 3">
    <name type="scientific">candidate division MSBL1 archaeon SCGC-AAA259D14</name>
    <dbReference type="NCBI Taxonomy" id="1698261"/>
    <lineage>
        <taxon>Archaea</taxon>
        <taxon>Methanobacteriati</taxon>
        <taxon>Methanobacteriota</taxon>
        <taxon>candidate division MSBL1</taxon>
    </lineage>
</organism>
<accession>A0A133U5A0</accession>
<feature type="region of interest" description="Disordered" evidence="1">
    <location>
        <begin position="1"/>
        <end position="27"/>
    </location>
</feature>
<sequence>MTDERTEDSDVPVVEFSEGEAGGAAGKGGGLTVEPILIKSRDLTGLSQVGTILDELEDGNIIVADITPLMDRDPGELKQAIDSLKKSVRDLGGQVARISDSRIIATPNLVKLEMREQG</sequence>
<evidence type="ECO:0000313" key="2">
    <source>
        <dbReference type="EMBL" id="KXA89355.1"/>
    </source>
</evidence>
<keyword evidence="3" id="KW-1185">Reference proteome</keyword>
<dbReference type="InterPro" id="IPR007561">
    <property type="entry name" value="Cell_div_SepF/SepF-rel"/>
</dbReference>
<evidence type="ECO:0008006" key="4">
    <source>
        <dbReference type="Google" id="ProtNLM"/>
    </source>
</evidence>
<gene>
    <name evidence="2" type="ORF">AKJ62_03300</name>
</gene>
<proteinExistence type="predicted"/>
<protein>
    <recommendedName>
        <fullName evidence="4">Cell division protein SepF</fullName>
    </recommendedName>
</protein>
<comment type="caution">
    <text evidence="2">The sequence shown here is derived from an EMBL/GenBank/DDBJ whole genome shotgun (WGS) entry which is preliminary data.</text>
</comment>
<dbReference type="AlphaFoldDB" id="A0A133U5A0"/>
<reference evidence="2 3" key="1">
    <citation type="journal article" date="2016" name="Sci. Rep.">
        <title>Metabolic traits of an uncultured archaeal lineage -MSBL1- from brine pools of the Red Sea.</title>
        <authorList>
            <person name="Mwirichia R."/>
            <person name="Alam I."/>
            <person name="Rashid M."/>
            <person name="Vinu M."/>
            <person name="Ba-Alawi W."/>
            <person name="Anthony Kamau A."/>
            <person name="Kamanda Ngugi D."/>
            <person name="Goker M."/>
            <person name="Klenk H.P."/>
            <person name="Bajic V."/>
            <person name="Stingl U."/>
        </authorList>
    </citation>
    <scope>NUCLEOTIDE SEQUENCE [LARGE SCALE GENOMIC DNA]</scope>
    <source>
        <strain evidence="2">SCGC-AAA259D14</strain>
    </source>
</reference>
<name>A0A133U5A0_9EURY</name>
<dbReference type="Pfam" id="PF04472">
    <property type="entry name" value="SepF"/>
    <property type="match status" value="1"/>
</dbReference>
<dbReference type="Proteomes" id="UP000070589">
    <property type="component" value="Unassembled WGS sequence"/>
</dbReference>